<dbReference type="Gene3D" id="3.80.10.10">
    <property type="entry name" value="Ribonuclease Inhibitor"/>
    <property type="match status" value="3"/>
</dbReference>
<dbReference type="Pfam" id="PF13927">
    <property type="entry name" value="Ig_3"/>
    <property type="match status" value="1"/>
</dbReference>
<dbReference type="InterPro" id="IPR003591">
    <property type="entry name" value="Leu-rich_rpt_typical-subtyp"/>
</dbReference>
<evidence type="ECO:0000256" key="5">
    <source>
        <dbReference type="ARBA" id="ARBA00023180"/>
    </source>
</evidence>
<evidence type="ECO:0000259" key="9">
    <source>
        <dbReference type="PROSITE" id="PS50835"/>
    </source>
</evidence>
<keyword evidence="7" id="KW-1133">Transmembrane helix</keyword>
<dbReference type="PROSITE" id="PS50835">
    <property type="entry name" value="IG_LIKE"/>
    <property type="match status" value="1"/>
</dbReference>
<protein>
    <submittedName>
        <fullName evidence="10">Leucine-rich repeat neuronal protein 1 like protein</fullName>
    </submittedName>
</protein>
<dbReference type="InterPro" id="IPR050467">
    <property type="entry name" value="LRFN"/>
</dbReference>
<dbReference type="PANTHER" id="PTHR45842:SF12">
    <property type="entry name" value="KEKKON 5, ISOFORM A"/>
    <property type="match status" value="1"/>
</dbReference>
<feature type="domain" description="Ig-like" evidence="9">
    <location>
        <begin position="406"/>
        <end position="499"/>
    </location>
</feature>
<reference evidence="10" key="1">
    <citation type="journal article" date="2020" name="bioRxiv">
        <title>Chromosome-level reference genome of the European wasp spider Argiope bruennichi: a resource for studies on range expansion and evolutionary adaptation.</title>
        <authorList>
            <person name="Sheffer M.M."/>
            <person name="Hoppe A."/>
            <person name="Krehenwinkel H."/>
            <person name="Uhl G."/>
            <person name="Kuss A.W."/>
            <person name="Jensen L."/>
            <person name="Jensen C."/>
            <person name="Gillespie R.G."/>
            <person name="Hoff K.J."/>
            <person name="Prost S."/>
        </authorList>
    </citation>
    <scope>NUCLEOTIDE SEQUENCE</scope>
</reference>
<dbReference type="SUPFAM" id="SSF48726">
    <property type="entry name" value="Immunoglobulin"/>
    <property type="match status" value="1"/>
</dbReference>
<dbReference type="InterPro" id="IPR003599">
    <property type="entry name" value="Ig_sub"/>
</dbReference>
<reference evidence="10" key="2">
    <citation type="submission" date="2020-06" db="EMBL/GenBank/DDBJ databases">
        <authorList>
            <person name="Sheffer M."/>
        </authorList>
    </citation>
    <scope>NUCLEOTIDE SEQUENCE</scope>
</reference>
<keyword evidence="3" id="KW-0677">Repeat</keyword>
<keyword evidence="7" id="KW-0812">Transmembrane</keyword>
<dbReference type="FunFam" id="2.60.40.10:FF:000032">
    <property type="entry name" value="palladin isoform X1"/>
    <property type="match status" value="1"/>
</dbReference>
<dbReference type="SUPFAM" id="SSF52058">
    <property type="entry name" value="L domain-like"/>
    <property type="match status" value="1"/>
</dbReference>
<dbReference type="Proteomes" id="UP000807504">
    <property type="component" value="Unassembled WGS sequence"/>
</dbReference>
<dbReference type="PRINTS" id="PR00019">
    <property type="entry name" value="LEURICHRPT"/>
</dbReference>
<evidence type="ECO:0000256" key="7">
    <source>
        <dbReference type="SAM" id="Phobius"/>
    </source>
</evidence>
<keyword evidence="7" id="KW-0472">Membrane</keyword>
<sequence length="667" mass="74858">MKDYLFLLLLLLSLLLSLFASCPSPCSCVPGPTGTTVNCSGLHLERVPQGLPADATALLLRGNNLTDLFGQLPPLPSLLHLDLSYNQLKQLGRGLIFHNFSSLEVLDLSHNDFRTVFNGVFRGIHRLHTLLMMHVQIKFIEEHVFDGLTNLKKLHLSHNHLNAIFPEWFRELPQLEELHLENNHISYVNNGCFSSLHSLLILSLNGNRIRGVSDGAFDGLHNLTALYLEDNQLSKVPSVSMRAIRQLRVLRLGGNFFPQLHTGDFVRLNLEECFVENIAGLTLIDRGAFWDLPYLKTLHLHHNAQLQFVDEQAFINVPNLRILSLHGNNLSALSKEVVKSFQKPLQISLHQNPLVCDCNIRWISEILKGGNNSTRIQILGTLECDGPIQRVPVLSLDPSQIPENCPPVLVGSTNLTVDKKIGEGHVFQCRAHGLPSPKIHWILPDGRVLNQTSNDSRMRLKGPGSLELHPIRPADRGTYTCVAENLLGQAIGVMTLIVENIDIHLFPQSVASTFVTVVWNGTARNAFPEYEIVYRREEEGVREYQSVTVNQFFRSYTINNLRPNALYKFCIGVKSKEDKQYVQFSCTWVKTRDESFMMQGIHRTSNVAVAAVLGIVASMTLVVCAVTVAARKYRQRHYDTPEKSLVTHMAQIPLENLHSPLMAHAGS</sequence>
<dbReference type="OMA" id="LPAWAFW"/>
<proteinExistence type="predicted"/>
<dbReference type="SMART" id="SM00082">
    <property type="entry name" value="LRRCT"/>
    <property type="match status" value="1"/>
</dbReference>
<keyword evidence="2 8" id="KW-0732">Signal</keyword>
<dbReference type="Gene3D" id="2.60.40.10">
    <property type="entry name" value="Immunoglobulins"/>
    <property type="match status" value="2"/>
</dbReference>
<evidence type="ECO:0000313" key="10">
    <source>
        <dbReference type="EMBL" id="KAF8781679.1"/>
    </source>
</evidence>
<dbReference type="InterPro" id="IPR000372">
    <property type="entry name" value="LRRNT"/>
</dbReference>
<organism evidence="10 11">
    <name type="scientific">Argiope bruennichi</name>
    <name type="common">Wasp spider</name>
    <name type="synonym">Aranea bruennichi</name>
    <dbReference type="NCBI Taxonomy" id="94029"/>
    <lineage>
        <taxon>Eukaryota</taxon>
        <taxon>Metazoa</taxon>
        <taxon>Ecdysozoa</taxon>
        <taxon>Arthropoda</taxon>
        <taxon>Chelicerata</taxon>
        <taxon>Arachnida</taxon>
        <taxon>Araneae</taxon>
        <taxon>Araneomorphae</taxon>
        <taxon>Entelegynae</taxon>
        <taxon>Araneoidea</taxon>
        <taxon>Araneidae</taxon>
        <taxon>Argiope</taxon>
    </lineage>
</organism>
<dbReference type="PANTHER" id="PTHR45842">
    <property type="entry name" value="SYNAPTIC ADHESION-LIKE MOLECULE SALM"/>
    <property type="match status" value="1"/>
</dbReference>
<dbReference type="OrthoDB" id="676979at2759"/>
<keyword evidence="5" id="KW-0325">Glycoprotein</keyword>
<dbReference type="SMART" id="SM00013">
    <property type="entry name" value="LRRNT"/>
    <property type="match status" value="1"/>
</dbReference>
<dbReference type="InterPro" id="IPR001611">
    <property type="entry name" value="Leu-rich_rpt"/>
</dbReference>
<dbReference type="InterPro" id="IPR013783">
    <property type="entry name" value="Ig-like_fold"/>
</dbReference>
<evidence type="ECO:0000256" key="2">
    <source>
        <dbReference type="ARBA" id="ARBA00022729"/>
    </source>
</evidence>
<accession>A0A8T0EY63</accession>
<comment type="caution">
    <text evidence="10">The sequence shown here is derived from an EMBL/GenBank/DDBJ whole genome shotgun (WGS) entry which is preliminary data.</text>
</comment>
<dbReference type="SMART" id="SM00369">
    <property type="entry name" value="LRR_TYP"/>
    <property type="match status" value="9"/>
</dbReference>
<dbReference type="InterPro" id="IPR032675">
    <property type="entry name" value="LRR_dom_sf"/>
</dbReference>
<dbReference type="Pfam" id="PF00560">
    <property type="entry name" value="LRR_1"/>
    <property type="match status" value="1"/>
</dbReference>
<keyword evidence="4" id="KW-1015">Disulfide bond</keyword>
<keyword evidence="11" id="KW-1185">Reference proteome</keyword>
<dbReference type="Pfam" id="PF13855">
    <property type="entry name" value="LRR_8"/>
    <property type="match status" value="3"/>
</dbReference>
<dbReference type="InterPro" id="IPR003598">
    <property type="entry name" value="Ig_sub2"/>
</dbReference>
<evidence type="ECO:0000256" key="4">
    <source>
        <dbReference type="ARBA" id="ARBA00023157"/>
    </source>
</evidence>
<feature type="signal peptide" evidence="8">
    <location>
        <begin position="1"/>
        <end position="20"/>
    </location>
</feature>
<dbReference type="InterPro" id="IPR007110">
    <property type="entry name" value="Ig-like_dom"/>
</dbReference>
<evidence type="ECO:0000256" key="6">
    <source>
        <dbReference type="ARBA" id="ARBA00023319"/>
    </source>
</evidence>
<dbReference type="CDD" id="cd00063">
    <property type="entry name" value="FN3"/>
    <property type="match status" value="1"/>
</dbReference>
<dbReference type="SUPFAM" id="SSF49265">
    <property type="entry name" value="Fibronectin type III"/>
    <property type="match status" value="1"/>
</dbReference>
<dbReference type="InterPro" id="IPR003961">
    <property type="entry name" value="FN3_dom"/>
</dbReference>
<dbReference type="InterPro" id="IPR036179">
    <property type="entry name" value="Ig-like_dom_sf"/>
</dbReference>
<dbReference type="SMART" id="SM00408">
    <property type="entry name" value="IGc2"/>
    <property type="match status" value="1"/>
</dbReference>
<evidence type="ECO:0000256" key="3">
    <source>
        <dbReference type="ARBA" id="ARBA00022737"/>
    </source>
</evidence>
<gene>
    <name evidence="10" type="ORF">HNY73_012053</name>
</gene>
<feature type="transmembrane region" description="Helical" evidence="7">
    <location>
        <begin position="607"/>
        <end position="630"/>
    </location>
</feature>
<dbReference type="EMBL" id="JABXBU010001863">
    <property type="protein sequence ID" value="KAF8781679.1"/>
    <property type="molecule type" value="Genomic_DNA"/>
</dbReference>
<feature type="chain" id="PRO_5035943079" evidence="8">
    <location>
        <begin position="21"/>
        <end position="667"/>
    </location>
</feature>
<dbReference type="AlphaFoldDB" id="A0A8T0EY63"/>
<evidence type="ECO:0000256" key="8">
    <source>
        <dbReference type="SAM" id="SignalP"/>
    </source>
</evidence>
<evidence type="ECO:0000313" key="11">
    <source>
        <dbReference type="Proteomes" id="UP000807504"/>
    </source>
</evidence>
<dbReference type="FunFam" id="3.80.10.10:FF:000770">
    <property type="entry name" value="Uncharacterized protein"/>
    <property type="match status" value="1"/>
</dbReference>
<keyword evidence="1" id="KW-0433">Leucine-rich repeat</keyword>
<dbReference type="InterPro" id="IPR000483">
    <property type="entry name" value="Cys-rich_flank_reg_C"/>
</dbReference>
<dbReference type="PROSITE" id="PS51257">
    <property type="entry name" value="PROKAR_LIPOPROTEIN"/>
    <property type="match status" value="1"/>
</dbReference>
<name>A0A8T0EY63_ARGBR</name>
<dbReference type="InterPro" id="IPR036116">
    <property type="entry name" value="FN3_sf"/>
</dbReference>
<evidence type="ECO:0000256" key="1">
    <source>
        <dbReference type="ARBA" id="ARBA00022614"/>
    </source>
</evidence>
<dbReference type="SMART" id="SM00409">
    <property type="entry name" value="IG"/>
    <property type="match status" value="1"/>
</dbReference>
<keyword evidence="6" id="KW-0393">Immunoglobulin domain</keyword>
<dbReference type="PROSITE" id="PS51450">
    <property type="entry name" value="LRR"/>
    <property type="match status" value="1"/>
</dbReference>